<dbReference type="EMBL" id="GBEZ01008885">
    <property type="protein sequence ID" value="JAC76678.1"/>
    <property type="molecule type" value="Transcribed_RNA"/>
</dbReference>
<accession>A0A061RXL4</accession>
<feature type="non-terminal residue" evidence="1">
    <location>
        <position position="1"/>
    </location>
</feature>
<dbReference type="AlphaFoldDB" id="A0A061RXL4"/>
<sequence>VQPRGDFVFWGATTTGGLNSLDDLRQAHTRIEKEHKQRMRLPGQ</sequence>
<gene>
    <name evidence="1" type="ORF">TSPGSL018_19544</name>
</gene>
<organism evidence="1">
    <name type="scientific">Tetraselmis sp. GSL018</name>
    <dbReference type="NCBI Taxonomy" id="582737"/>
    <lineage>
        <taxon>Eukaryota</taxon>
        <taxon>Viridiplantae</taxon>
        <taxon>Chlorophyta</taxon>
        <taxon>core chlorophytes</taxon>
        <taxon>Chlorodendrophyceae</taxon>
        <taxon>Chlorodendrales</taxon>
        <taxon>Chlorodendraceae</taxon>
        <taxon>Tetraselmis</taxon>
    </lineage>
</organism>
<name>A0A061RXL4_9CHLO</name>
<evidence type="ECO:0000313" key="1">
    <source>
        <dbReference type="EMBL" id="JAC76678.1"/>
    </source>
</evidence>
<proteinExistence type="predicted"/>
<protein>
    <submittedName>
        <fullName evidence="1">Uncharacterized protein</fullName>
    </submittedName>
</protein>
<reference evidence="1" key="1">
    <citation type="submission" date="2014-05" db="EMBL/GenBank/DDBJ databases">
        <title>The transcriptome of the halophilic microalga Tetraselmis sp. GSL018 isolated from the Great Salt Lake, Utah.</title>
        <authorList>
            <person name="Jinkerson R.E."/>
            <person name="D'Adamo S."/>
            <person name="Posewitz M.C."/>
        </authorList>
    </citation>
    <scope>NUCLEOTIDE SEQUENCE</scope>
    <source>
        <strain evidence="1">GSL018</strain>
    </source>
</reference>